<dbReference type="AlphaFoldDB" id="A0A2G5V4V5"/>
<accession>A0A2G5V4V5</accession>
<sequence>MDNFTIWVDSAPSETITEVPVDDESNSILRKEIQQTQQYVIGKLNEQETKEKEKGDHSEVQTTNALKMITNQEKKLENVSLQLESLEKVCKSNELQLIAIKESFPESISLSEEFYEKDLLHVENQIVLLQESCDSRAKTLNQLELNGFNNSKEDAKLECKKLRESILAAKEKHEKLVTLNASIIKLQAEKDDLVSLNNQEAEAIEAAKLALKSDQELAEKMTEECVSLRSQLVQMEAAQSNNQDEADKLEIDRLQKEIEQIRQETDEITSKLSEVRKETEEAQQKLNEQKRTEADNQALMAKLRADTVALLQKKIEEETDKKKRKPELQKIIELKKAIGIENQALEQARKELEEIQVDGKTVSELKSEITKMQSEIRSYEREIKKATKENEKLIEQIAEIRIPSPDTTPPFLNDTHEIDESEYSQQVVTPKLEINVTPIQRAISRDVFTGAPLMTSTPLHKPEPTGKTRAAARRLEQNAKAKTAELRKKRGGKK</sequence>
<protein>
    <submittedName>
        <fullName evidence="2">Uncharacterized protein</fullName>
    </submittedName>
</protein>
<feature type="coiled-coil region" evidence="1">
    <location>
        <begin position="145"/>
        <end position="296"/>
    </location>
</feature>
<evidence type="ECO:0000313" key="2">
    <source>
        <dbReference type="EMBL" id="PIC46767.1"/>
    </source>
</evidence>
<feature type="coiled-coil region" evidence="1">
    <location>
        <begin position="69"/>
        <end position="96"/>
    </location>
</feature>
<evidence type="ECO:0000313" key="3">
    <source>
        <dbReference type="Proteomes" id="UP000230233"/>
    </source>
</evidence>
<evidence type="ECO:0000256" key="1">
    <source>
        <dbReference type="SAM" id="Coils"/>
    </source>
</evidence>
<gene>
    <name evidence="2" type="primary">Cni-syp-1</name>
    <name evidence="2" type="synonym">Cnig_chr_II.g6353</name>
    <name evidence="2" type="ORF">B9Z55_006353</name>
</gene>
<comment type="caution">
    <text evidence="2">The sequence shown here is derived from an EMBL/GenBank/DDBJ whole genome shotgun (WGS) entry which is preliminary data.</text>
</comment>
<organism evidence="2 3">
    <name type="scientific">Caenorhabditis nigoni</name>
    <dbReference type="NCBI Taxonomy" id="1611254"/>
    <lineage>
        <taxon>Eukaryota</taxon>
        <taxon>Metazoa</taxon>
        <taxon>Ecdysozoa</taxon>
        <taxon>Nematoda</taxon>
        <taxon>Chromadorea</taxon>
        <taxon>Rhabditida</taxon>
        <taxon>Rhabditina</taxon>
        <taxon>Rhabditomorpha</taxon>
        <taxon>Rhabditoidea</taxon>
        <taxon>Rhabditidae</taxon>
        <taxon>Peloderinae</taxon>
        <taxon>Caenorhabditis</taxon>
    </lineage>
</organism>
<name>A0A2G5V4V5_9PELO</name>
<dbReference type="EMBL" id="PDUG01000002">
    <property type="protein sequence ID" value="PIC46767.1"/>
    <property type="molecule type" value="Genomic_DNA"/>
</dbReference>
<dbReference type="STRING" id="1611254.A0A2G5V4V5"/>
<proteinExistence type="predicted"/>
<dbReference type="OrthoDB" id="5822440at2759"/>
<keyword evidence="3" id="KW-1185">Reference proteome</keyword>
<keyword evidence="1" id="KW-0175">Coiled coil</keyword>
<feature type="coiled-coil region" evidence="1">
    <location>
        <begin position="331"/>
        <end position="396"/>
    </location>
</feature>
<reference evidence="3" key="1">
    <citation type="submission" date="2017-10" db="EMBL/GenBank/DDBJ databases">
        <title>Rapid genome shrinkage in a self-fertile nematode reveals novel sperm competition proteins.</title>
        <authorList>
            <person name="Yin D."/>
            <person name="Schwarz E.M."/>
            <person name="Thomas C.G."/>
            <person name="Felde R.L."/>
            <person name="Korf I.F."/>
            <person name="Cutter A.D."/>
            <person name="Schartner C.M."/>
            <person name="Ralston E.J."/>
            <person name="Meyer B.J."/>
            <person name="Haag E.S."/>
        </authorList>
    </citation>
    <scope>NUCLEOTIDE SEQUENCE [LARGE SCALE GENOMIC DNA]</scope>
    <source>
        <strain evidence="3">JU1422</strain>
    </source>
</reference>
<dbReference type="Proteomes" id="UP000230233">
    <property type="component" value="Chromosome II"/>
</dbReference>